<accession>W9PQV8</accession>
<proteinExistence type="predicted"/>
<dbReference type="EMBL" id="JH650971">
    <property type="protein sequence ID" value="EXA44687.1"/>
    <property type="molecule type" value="Genomic_DNA"/>
</dbReference>
<protein>
    <submittedName>
        <fullName evidence="1">Uncharacterized protein</fullName>
    </submittedName>
</protein>
<dbReference type="EMBL" id="JH650971">
    <property type="protein sequence ID" value="EXA44688.1"/>
    <property type="molecule type" value="Genomic_DNA"/>
</dbReference>
<sequence>MTTIDCQQLSYESSNNTTTISMTFCAFSTPLSQLPTPSRTHICHHLPPRAHSYHRLYRMDPSFLHPQTHHDFHQGVLYRELGEIDTETGSSATDMNGARFHHDEHREQRYLETCLSSSRYRLPDHPVFLQHGSWTRRFMEPTSCWAILVKSP</sequence>
<gene>
    <name evidence="1" type="ORF">FOVG_06038</name>
</gene>
<evidence type="ECO:0000313" key="1">
    <source>
        <dbReference type="EMBL" id="EXA44687.1"/>
    </source>
</evidence>
<dbReference type="Proteomes" id="UP000030751">
    <property type="component" value="Unassembled WGS sequence"/>
</dbReference>
<dbReference type="AlphaFoldDB" id="W9PQV8"/>
<name>W9PQV8_FUSOX</name>
<reference evidence="1" key="1">
    <citation type="submission" date="2011-10" db="EMBL/GenBank/DDBJ databases">
        <title>The Genome Sequence of Fusarium oxysporum HDV247.</title>
        <authorList>
            <consortium name="The Broad Institute Genome Sequencing Platform"/>
            <person name="Ma L.-J."/>
            <person name="Gale L.R."/>
            <person name="Schwartz D.C."/>
            <person name="Zhou S."/>
            <person name="Corby-Kistler H."/>
            <person name="Young S.K."/>
            <person name="Zeng Q."/>
            <person name="Gargeya S."/>
            <person name="Fitzgerald M."/>
            <person name="Haas B."/>
            <person name="Abouelleil A."/>
            <person name="Alvarado L."/>
            <person name="Arachchi H.M."/>
            <person name="Berlin A."/>
            <person name="Brown A."/>
            <person name="Chapman S.B."/>
            <person name="Chen Z."/>
            <person name="Dunbar C."/>
            <person name="Freedman E."/>
            <person name="Gearin G."/>
            <person name="Goldberg J."/>
            <person name="Griggs A."/>
            <person name="Gujja S."/>
            <person name="Heiman D."/>
            <person name="Howarth C."/>
            <person name="Larson L."/>
            <person name="Lui A."/>
            <person name="MacDonald P.J.P."/>
            <person name="Montmayeur A."/>
            <person name="Murphy C."/>
            <person name="Neiman D."/>
            <person name="Pearson M."/>
            <person name="Priest M."/>
            <person name="Roberts A."/>
            <person name="Saif S."/>
            <person name="Shea T."/>
            <person name="Shenoy N."/>
            <person name="Sisk P."/>
            <person name="Stolte C."/>
            <person name="Sykes S."/>
            <person name="Wortman J."/>
            <person name="Nusbaum C."/>
            <person name="Birren B."/>
        </authorList>
    </citation>
    <scope>NUCLEOTIDE SEQUENCE [LARGE SCALE GENOMIC DNA]</scope>
    <source>
        <strain evidence="1">HDV247</strain>
    </source>
</reference>
<dbReference type="HOGENOM" id="CLU_1722435_0_0_1"/>
<reference evidence="1" key="2">
    <citation type="submission" date="2012-05" db="EMBL/GenBank/DDBJ databases">
        <title>Annotation of the Genome Sequence of Fusarium oxysporum HDV247.</title>
        <authorList>
            <consortium name="The Broad Institute Genomics Platform"/>
            <person name="Ma L.-J."/>
            <person name="Corby-Kistler H."/>
            <person name="Broz K."/>
            <person name="Gale L.R."/>
            <person name="Jonkers W."/>
            <person name="O'Donnell K."/>
            <person name="Ploetz R."/>
            <person name="Steinberg C."/>
            <person name="Schwartz D.C."/>
            <person name="VanEtten H."/>
            <person name="Zhou S."/>
            <person name="Young S.K."/>
            <person name="Zeng Q."/>
            <person name="Gargeya S."/>
            <person name="Fitzgerald M."/>
            <person name="Abouelleil A."/>
            <person name="Alvarado L."/>
            <person name="Chapman S.B."/>
            <person name="Gainer-Dewar J."/>
            <person name="Goldberg J."/>
            <person name="Griggs A."/>
            <person name="Gujja S."/>
            <person name="Hansen M."/>
            <person name="Howarth C."/>
            <person name="Imamovic A."/>
            <person name="Ireland A."/>
            <person name="Larimer J."/>
            <person name="McCowan C."/>
            <person name="Murphy C."/>
            <person name="Pearson M."/>
            <person name="Poon T.W."/>
            <person name="Priest M."/>
            <person name="Roberts A."/>
            <person name="Saif S."/>
            <person name="Shea T."/>
            <person name="Sykes S."/>
            <person name="Wortman J."/>
            <person name="Nusbaum C."/>
            <person name="Birren B."/>
        </authorList>
    </citation>
    <scope>NUCLEOTIDE SEQUENCE</scope>
    <source>
        <strain evidence="1">HDV247</strain>
    </source>
</reference>
<organism evidence="1">
    <name type="scientific">Fusarium oxysporum f. sp. pisi HDV247</name>
    <dbReference type="NCBI Taxonomy" id="1080344"/>
    <lineage>
        <taxon>Eukaryota</taxon>
        <taxon>Fungi</taxon>
        <taxon>Dikarya</taxon>
        <taxon>Ascomycota</taxon>
        <taxon>Pezizomycotina</taxon>
        <taxon>Sordariomycetes</taxon>
        <taxon>Hypocreomycetidae</taxon>
        <taxon>Hypocreales</taxon>
        <taxon>Nectriaceae</taxon>
        <taxon>Fusarium</taxon>
        <taxon>Fusarium oxysporum species complex</taxon>
    </lineage>
</organism>